<reference evidence="1" key="1">
    <citation type="submission" date="2023-04" db="EMBL/GenBank/DDBJ databases">
        <title>A chromosome-level genome assembly of the parasitoid wasp Eretmocerus hayati.</title>
        <authorList>
            <person name="Zhong Y."/>
            <person name="Liu S."/>
            <person name="Liu Y."/>
        </authorList>
    </citation>
    <scope>NUCLEOTIDE SEQUENCE</scope>
    <source>
        <strain evidence="1">ZJU_SS_LIU_2023</strain>
    </source>
</reference>
<protein>
    <submittedName>
        <fullName evidence="1">Uncharacterized protein</fullName>
    </submittedName>
</protein>
<comment type="caution">
    <text evidence="1">The sequence shown here is derived from an EMBL/GenBank/DDBJ whole genome shotgun (WGS) entry which is preliminary data.</text>
</comment>
<name>A0ACC2P8Z7_9HYME</name>
<organism evidence="1 2">
    <name type="scientific">Eretmocerus hayati</name>
    <dbReference type="NCBI Taxonomy" id="131215"/>
    <lineage>
        <taxon>Eukaryota</taxon>
        <taxon>Metazoa</taxon>
        <taxon>Ecdysozoa</taxon>
        <taxon>Arthropoda</taxon>
        <taxon>Hexapoda</taxon>
        <taxon>Insecta</taxon>
        <taxon>Pterygota</taxon>
        <taxon>Neoptera</taxon>
        <taxon>Endopterygota</taxon>
        <taxon>Hymenoptera</taxon>
        <taxon>Apocrita</taxon>
        <taxon>Proctotrupomorpha</taxon>
        <taxon>Chalcidoidea</taxon>
        <taxon>Aphelinidae</taxon>
        <taxon>Aphelininae</taxon>
        <taxon>Eretmocerus</taxon>
    </lineage>
</organism>
<dbReference type="EMBL" id="CM056742">
    <property type="protein sequence ID" value="KAJ8679911.1"/>
    <property type="molecule type" value="Genomic_DNA"/>
</dbReference>
<evidence type="ECO:0000313" key="1">
    <source>
        <dbReference type="EMBL" id="KAJ8679911.1"/>
    </source>
</evidence>
<evidence type="ECO:0000313" key="2">
    <source>
        <dbReference type="Proteomes" id="UP001239111"/>
    </source>
</evidence>
<accession>A0ACC2P8Z7</accession>
<dbReference type="Proteomes" id="UP001239111">
    <property type="component" value="Chromosome 2"/>
</dbReference>
<keyword evidence="2" id="KW-1185">Reference proteome</keyword>
<proteinExistence type="predicted"/>
<sequence>MRNKSNLEEREALLKTGTSIFYLSESDKGYSTHFPGRIGTRHLQVLLMFLGMLIGYSLRVTLSVAIVAMTDTKHNNTGFKVFDWNKDQQANVLSSFLWGYIVTQIPFGYLAATWSARKLLFLGIGANGVASLLIPWLAEKWSWQAVCAARVCMGLGQGCLLPGFQTLLSRWVPPSERARLGAFTWAGAQLGTVFSMGISGQLAGSSLGWPSVFYTFGAVGIGWALLFLILGSDSPSQHPSIRPEEREFIETSINGASPLKKDEDQNEQESATNLRTPWKAIFTSVPMWALIIVHCGQNWGFWLLLTQIPTYMSKILKYDIKDNGFLSALPYLAMWLLSFPVSWLSDYALQSGVSRGLIRKTSNSVAHWGPAIALFALCYVSTSDKATTVALLVVAVGLNAGSVCGFQINHIDLSPNFAGALMSITNCIATVVAIYAPKICNWIVIDQEDVEQWHTVFYMSTLIYFLGNLIFVIFGSGEVQSWNDPSSMEIKHSKTSYPIATITSIYTDPSKNTEKHKTIQT</sequence>
<gene>
    <name evidence="1" type="ORF">QAD02_015698</name>
</gene>